<dbReference type="InterPro" id="IPR000326">
    <property type="entry name" value="PAP2/HPO"/>
</dbReference>
<dbReference type="GO" id="GO:0005886">
    <property type="term" value="C:plasma membrane"/>
    <property type="evidence" value="ECO:0007669"/>
    <property type="project" value="UniProtKB-SubCell"/>
</dbReference>
<evidence type="ECO:0000256" key="6">
    <source>
        <dbReference type="ARBA" id="ARBA00023136"/>
    </source>
</evidence>
<keyword evidence="4" id="KW-0378">Hydrolase</keyword>
<comment type="subcellular location">
    <subcellularLocation>
        <location evidence="1">Cell membrane</location>
        <topology evidence="1">Multi-pass membrane protein</topology>
    </subcellularLocation>
</comment>
<sequence>MFEINRLVSWLTIHDNRIFFMINKQWRCRFFDLCLPKITHLGGATFTLSLLFALIILFPDPIRSSAITALVSVTISQIFVQIIKKLSCRRRPYLKLTDVNTCSNPLKDYSFPSGHTTAAFAVAIVFAVQYPFIALTLLPLAILVGISRMYLGLHYPTDCIIGAAIGVVSSIATITFFPELSSYLSFLK</sequence>
<keyword evidence="6 7" id="KW-0472">Membrane</keyword>
<dbReference type="PANTHER" id="PTHR14969">
    <property type="entry name" value="SPHINGOSINE-1-PHOSPHATE PHOSPHOHYDROLASE"/>
    <property type="match status" value="1"/>
</dbReference>
<organism evidence="9 10">
    <name type="scientific">Halalkalibacter akibai (strain ATCC 43226 / DSM 21942 / CIP 109018 / JCM 9157 / 1139)</name>
    <name type="common">Bacillus akibai</name>
    <dbReference type="NCBI Taxonomy" id="1236973"/>
    <lineage>
        <taxon>Bacteria</taxon>
        <taxon>Bacillati</taxon>
        <taxon>Bacillota</taxon>
        <taxon>Bacilli</taxon>
        <taxon>Bacillales</taxon>
        <taxon>Bacillaceae</taxon>
        <taxon>Halalkalibacter</taxon>
    </lineage>
</organism>
<evidence type="ECO:0000313" key="10">
    <source>
        <dbReference type="Proteomes" id="UP000018896"/>
    </source>
</evidence>
<dbReference type="STRING" id="1236973.JCM9157_1268"/>
<evidence type="ECO:0000256" key="3">
    <source>
        <dbReference type="ARBA" id="ARBA00022692"/>
    </source>
</evidence>
<name>W4QSA6_HALA3</name>
<dbReference type="InterPro" id="IPR036938">
    <property type="entry name" value="PAP2/HPO_sf"/>
</dbReference>
<feature type="transmembrane region" description="Helical" evidence="7">
    <location>
        <begin position="65"/>
        <end position="83"/>
    </location>
</feature>
<evidence type="ECO:0000313" key="9">
    <source>
        <dbReference type="EMBL" id="GAE34224.1"/>
    </source>
</evidence>
<dbReference type="EMBL" id="BAUV01000006">
    <property type="protein sequence ID" value="GAE34224.1"/>
    <property type="molecule type" value="Genomic_DNA"/>
</dbReference>
<proteinExistence type="predicted"/>
<accession>W4QSA6</accession>
<keyword evidence="3 7" id="KW-0812">Transmembrane</keyword>
<dbReference type="Gene3D" id="1.20.144.10">
    <property type="entry name" value="Phosphatidic acid phosphatase type 2/haloperoxidase"/>
    <property type="match status" value="1"/>
</dbReference>
<evidence type="ECO:0000256" key="4">
    <source>
        <dbReference type="ARBA" id="ARBA00022801"/>
    </source>
</evidence>
<reference evidence="9 10" key="1">
    <citation type="journal article" date="2014" name="Genome Announc.">
        <title>Draft Genome Sequences of Three Alkaliphilic Bacillus Strains, Bacillus wakoensis JCM 9140T, Bacillus akibai JCM 9157T, and Bacillus hemicellulosilyticus JCM 9152T.</title>
        <authorList>
            <person name="Yuki M."/>
            <person name="Oshima K."/>
            <person name="Suda W."/>
            <person name="Oshida Y."/>
            <person name="Kitamura K."/>
            <person name="Iida T."/>
            <person name="Hattori M."/>
            <person name="Ohkuma M."/>
        </authorList>
    </citation>
    <scope>NUCLEOTIDE SEQUENCE [LARGE SCALE GENOMIC DNA]</scope>
    <source>
        <strain evidence="9 10">JCM 9157</strain>
    </source>
</reference>
<feature type="transmembrane region" description="Helical" evidence="7">
    <location>
        <begin position="38"/>
        <end position="58"/>
    </location>
</feature>
<feature type="domain" description="Phosphatidic acid phosphatase type 2/haloperoxidase" evidence="8">
    <location>
        <begin position="66"/>
        <end position="174"/>
    </location>
</feature>
<dbReference type="eggNOG" id="COG0671">
    <property type="taxonomic scope" value="Bacteria"/>
</dbReference>
<keyword evidence="10" id="KW-1185">Reference proteome</keyword>
<evidence type="ECO:0000256" key="7">
    <source>
        <dbReference type="SAM" id="Phobius"/>
    </source>
</evidence>
<evidence type="ECO:0000256" key="2">
    <source>
        <dbReference type="ARBA" id="ARBA00022475"/>
    </source>
</evidence>
<dbReference type="Pfam" id="PF01569">
    <property type="entry name" value="PAP2"/>
    <property type="match status" value="1"/>
</dbReference>
<evidence type="ECO:0000256" key="1">
    <source>
        <dbReference type="ARBA" id="ARBA00004651"/>
    </source>
</evidence>
<evidence type="ECO:0000259" key="8">
    <source>
        <dbReference type="SMART" id="SM00014"/>
    </source>
</evidence>
<keyword evidence="5 7" id="KW-1133">Transmembrane helix</keyword>
<keyword evidence="2" id="KW-1003">Cell membrane</keyword>
<protein>
    <recommendedName>
        <fullName evidence="8">Phosphatidic acid phosphatase type 2/haloperoxidase domain-containing protein</fullName>
    </recommendedName>
</protein>
<dbReference type="GO" id="GO:0016787">
    <property type="term" value="F:hydrolase activity"/>
    <property type="evidence" value="ECO:0007669"/>
    <property type="project" value="UniProtKB-KW"/>
</dbReference>
<comment type="caution">
    <text evidence="9">The sequence shown here is derived from an EMBL/GenBank/DDBJ whole genome shotgun (WGS) entry which is preliminary data.</text>
</comment>
<feature type="transmembrane region" description="Helical" evidence="7">
    <location>
        <begin position="159"/>
        <end position="178"/>
    </location>
</feature>
<dbReference type="SMART" id="SM00014">
    <property type="entry name" value="acidPPc"/>
    <property type="match status" value="1"/>
</dbReference>
<dbReference type="SUPFAM" id="SSF48317">
    <property type="entry name" value="Acid phosphatase/Vanadium-dependent haloperoxidase"/>
    <property type="match status" value="1"/>
</dbReference>
<evidence type="ECO:0000256" key="5">
    <source>
        <dbReference type="ARBA" id="ARBA00022989"/>
    </source>
</evidence>
<dbReference type="OrthoDB" id="9789113at2"/>
<feature type="transmembrane region" description="Helical" evidence="7">
    <location>
        <begin position="118"/>
        <end position="147"/>
    </location>
</feature>
<dbReference type="PANTHER" id="PTHR14969:SF62">
    <property type="entry name" value="DECAPRENYLPHOSPHORYL-5-PHOSPHORIBOSE PHOSPHATASE RV3807C-RELATED"/>
    <property type="match status" value="1"/>
</dbReference>
<dbReference type="Proteomes" id="UP000018896">
    <property type="component" value="Unassembled WGS sequence"/>
</dbReference>
<dbReference type="RefSeq" id="WP_052012963.1">
    <property type="nucleotide sequence ID" value="NZ_BAUV01000006.1"/>
</dbReference>
<dbReference type="CDD" id="cd01610">
    <property type="entry name" value="PAP2_like"/>
    <property type="match status" value="1"/>
</dbReference>
<gene>
    <name evidence="9" type="ORF">JCM9157_1268</name>
</gene>
<dbReference type="AlphaFoldDB" id="W4QSA6"/>